<comment type="function">
    <text evidence="3 18">Catalyzes the conversion of D-ribulose 5-phosphate to formate and 3,4-dihydroxy-2-butanone 4-phosphate.</text>
</comment>
<dbReference type="SUPFAM" id="SSF55821">
    <property type="entry name" value="YrdC/RibB"/>
    <property type="match status" value="1"/>
</dbReference>
<evidence type="ECO:0000256" key="16">
    <source>
        <dbReference type="ARBA" id="ARBA00023268"/>
    </source>
</evidence>
<comment type="similarity">
    <text evidence="6 18">In the N-terminal section; belongs to the DHBP synthase family.</text>
</comment>
<evidence type="ECO:0000256" key="2">
    <source>
        <dbReference type="ARBA" id="ARBA00001936"/>
    </source>
</evidence>
<evidence type="ECO:0000313" key="21">
    <source>
        <dbReference type="Proteomes" id="UP000682134"/>
    </source>
</evidence>
<feature type="binding site" evidence="18">
    <location>
        <begin position="26"/>
        <end position="27"/>
    </location>
    <ligand>
        <name>D-ribulose 5-phosphate</name>
        <dbReference type="ChEBI" id="CHEBI:58121"/>
    </ligand>
</feature>
<keyword evidence="16 18" id="KW-0511">Multifunctional enzyme</keyword>
<dbReference type="GO" id="GO:0003935">
    <property type="term" value="F:GTP cyclohydrolase II activity"/>
    <property type="evidence" value="ECO:0007669"/>
    <property type="project" value="UniProtKB-UniRule"/>
</dbReference>
<name>A0A940NR53_9BACI</name>
<dbReference type="InterPro" id="IPR000926">
    <property type="entry name" value="RibA"/>
</dbReference>
<evidence type="ECO:0000256" key="18">
    <source>
        <dbReference type="HAMAP-Rule" id="MF_01283"/>
    </source>
</evidence>
<dbReference type="Gene3D" id="3.40.50.10990">
    <property type="entry name" value="GTP cyclohydrolase II"/>
    <property type="match status" value="1"/>
</dbReference>
<evidence type="ECO:0000259" key="19">
    <source>
        <dbReference type="Pfam" id="PF00925"/>
    </source>
</evidence>
<feature type="binding site" evidence="18">
    <location>
        <position position="266"/>
    </location>
    <ligand>
        <name>Zn(2+)</name>
        <dbReference type="ChEBI" id="CHEBI:29105"/>
        <note>catalytic</note>
    </ligand>
</feature>
<comment type="catalytic activity">
    <reaction evidence="1 18">
        <text>D-ribulose 5-phosphate = (2S)-2-hydroxy-3-oxobutyl phosphate + formate + H(+)</text>
        <dbReference type="Rhea" id="RHEA:18457"/>
        <dbReference type="ChEBI" id="CHEBI:15378"/>
        <dbReference type="ChEBI" id="CHEBI:15740"/>
        <dbReference type="ChEBI" id="CHEBI:58121"/>
        <dbReference type="ChEBI" id="CHEBI:58830"/>
        <dbReference type="EC" id="4.1.99.12"/>
    </reaction>
</comment>
<feature type="binding site" evidence="18">
    <location>
        <position position="350"/>
    </location>
    <ligand>
        <name>GTP</name>
        <dbReference type="ChEBI" id="CHEBI:37565"/>
    </ligand>
</feature>
<feature type="binding site" evidence="18">
    <location>
        <position position="162"/>
    </location>
    <ligand>
        <name>D-ribulose 5-phosphate</name>
        <dbReference type="ChEBI" id="CHEBI:58121"/>
    </ligand>
</feature>
<dbReference type="CDD" id="cd00641">
    <property type="entry name" value="GTP_cyclohydro2"/>
    <property type="match status" value="1"/>
</dbReference>
<evidence type="ECO:0000256" key="7">
    <source>
        <dbReference type="ARBA" id="ARBA00022619"/>
    </source>
</evidence>
<keyword evidence="14 18" id="KW-0464">Manganese</keyword>
<dbReference type="SUPFAM" id="SSF142695">
    <property type="entry name" value="RibA-like"/>
    <property type="match status" value="1"/>
</dbReference>
<evidence type="ECO:0000256" key="14">
    <source>
        <dbReference type="ARBA" id="ARBA00023211"/>
    </source>
</evidence>
<dbReference type="InterPro" id="IPR000422">
    <property type="entry name" value="DHBP_synthase_RibB"/>
</dbReference>
<evidence type="ECO:0000256" key="8">
    <source>
        <dbReference type="ARBA" id="ARBA00022723"/>
    </source>
</evidence>
<keyword evidence="9 18" id="KW-0547">Nucleotide-binding</keyword>
<dbReference type="PIRSF" id="PIRSF001259">
    <property type="entry name" value="RibA"/>
    <property type="match status" value="1"/>
</dbReference>
<reference evidence="20" key="1">
    <citation type="submission" date="2021-04" db="EMBL/GenBank/DDBJ databases">
        <title>Genome seq and assembly of Bacillus sp.</title>
        <authorList>
            <person name="Chhetri G."/>
        </authorList>
    </citation>
    <scope>NUCLEOTIDE SEQUENCE</scope>
    <source>
        <strain evidence="20">RG28</strain>
    </source>
</reference>
<evidence type="ECO:0000256" key="9">
    <source>
        <dbReference type="ARBA" id="ARBA00022741"/>
    </source>
</evidence>
<evidence type="ECO:0000256" key="17">
    <source>
        <dbReference type="ARBA" id="ARBA00049295"/>
    </source>
</evidence>
<dbReference type="GO" id="GO:0009231">
    <property type="term" value="P:riboflavin biosynthetic process"/>
    <property type="evidence" value="ECO:0007669"/>
    <property type="project" value="UniProtKB-UniRule"/>
</dbReference>
<dbReference type="Pfam" id="PF00926">
    <property type="entry name" value="DHBP_synthase"/>
    <property type="match status" value="1"/>
</dbReference>
<comment type="similarity">
    <text evidence="18">In the C-terminal section; belongs to the GTP cyclohydrolase II family.</text>
</comment>
<feature type="region of interest" description="DHBP synthase" evidence="18">
    <location>
        <begin position="1"/>
        <end position="199"/>
    </location>
</feature>
<evidence type="ECO:0000256" key="4">
    <source>
        <dbReference type="ARBA" id="ARBA00004853"/>
    </source>
</evidence>
<evidence type="ECO:0000256" key="15">
    <source>
        <dbReference type="ARBA" id="ARBA00023239"/>
    </source>
</evidence>
<comment type="cofactor">
    <cofactor evidence="18">
        <name>Mg(2+)</name>
        <dbReference type="ChEBI" id="CHEBI:18420"/>
    </cofactor>
    <cofactor evidence="18">
        <name>Mn(2+)</name>
        <dbReference type="ChEBI" id="CHEBI:29035"/>
    </cofactor>
    <text evidence="18">Binds 2 divalent metal cations per subunit. Magnesium or manganese.</text>
</comment>
<dbReference type="GO" id="GO:0005525">
    <property type="term" value="F:GTP binding"/>
    <property type="evidence" value="ECO:0007669"/>
    <property type="project" value="UniProtKB-KW"/>
</dbReference>
<dbReference type="GO" id="GO:0008686">
    <property type="term" value="F:3,4-dihydroxy-2-butanone-4-phosphate synthase activity"/>
    <property type="evidence" value="ECO:0007669"/>
    <property type="project" value="UniProtKB-UniRule"/>
</dbReference>
<dbReference type="GO" id="GO:0030145">
    <property type="term" value="F:manganese ion binding"/>
    <property type="evidence" value="ECO:0007669"/>
    <property type="project" value="UniProtKB-UniRule"/>
</dbReference>
<comment type="cofactor">
    <cofactor evidence="18">
        <name>Zn(2+)</name>
        <dbReference type="ChEBI" id="CHEBI:29105"/>
    </cofactor>
    <text evidence="18">Binds 1 zinc ion per subunit.</text>
</comment>
<dbReference type="NCBIfam" id="TIGR00506">
    <property type="entry name" value="ribB"/>
    <property type="match status" value="1"/>
</dbReference>
<feature type="site" description="Essential for DHBP synthase activity" evidence="18">
    <location>
        <position position="162"/>
    </location>
</feature>
<dbReference type="Gene3D" id="3.90.870.10">
    <property type="entry name" value="DHBP synthase"/>
    <property type="match status" value="1"/>
</dbReference>
<evidence type="ECO:0000256" key="5">
    <source>
        <dbReference type="ARBA" id="ARBA00004904"/>
    </source>
</evidence>
<evidence type="ECO:0000256" key="12">
    <source>
        <dbReference type="ARBA" id="ARBA00022842"/>
    </source>
</evidence>
<dbReference type="RefSeq" id="WP_209405019.1">
    <property type="nucleotide sequence ID" value="NZ_JAGIYQ010000005.1"/>
</dbReference>
<dbReference type="InterPro" id="IPR036144">
    <property type="entry name" value="RibA-like_sf"/>
</dbReference>
<dbReference type="NCBIfam" id="NF001591">
    <property type="entry name" value="PRK00393.1"/>
    <property type="match status" value="1"/>
</dbReference>
<comment type="function">
    <text evidence="18">Catalyzes the conversion of GTP to 2,5-diamino-6-ribosylamino-4(3H)-pyrimidinone 5'-phosphate (DARP), formate and pyrophosphate.</text>
</comment>
<comment type="cofactor">
    <cofactor evidence="2">
        <name>Mn(2+)</name>
        <dbReference type="ChEBI" id="CHEBI:29035"/>
    </cofactor>
</comment>
<keyword evidence="7 18" id="KW-0686">Riboflavin biosynthesis</keyword>
<dbReference type="GO" id="GO:0005829">
    <property type="term" value="C:cytosol"/>
    <property type="evidence" value="ECO:0007669"/>
    <property type="project" value="TreeGrafter"/>
</dbReference>
<feature type="active site" description="Nucleophile; for GTP cyclohydrolase activity" evidence="18">
    <location>
        <position position="329"/>
    </location>
</feature>
<proteinExistence type="inferred from homology"/>
<dbReference type="FunFam" id="3.90.870.10:FF:000001">
    <property type="entry name" value="Riboflavin biosynthesis protein RibBA"/>
    <property type="match status" value="1"/>
</dbReference>
<dbReference type="EC" id="3.5.4.25" evidence="18"/>
<feature type="binding site" evidence="18">
    <location>
        <position position="271"/>
    </location>
    <ligand>
        <name>GTP</name>
        <dbReference type="ChEBI" id="CHEBI:37565"/>
    </ligand>
</feature>
<feature type="active site" description="Proton acceptor; for GTP cyclohydrolase activity" evidence="18">
    <location>
        <position position="327"/>
    </location>
</feature>
<comment type="catalytic activity">
    <reaction evidence="17 18">
        <text>GTP + 4 H2O = 2,5-diamino-6-hydroxy-4-(5-phosphoribosylamino)-pyrimidine + formate + 2 phosphate + 3 H(+)</text>
        <dbReference type="Rhea" id="RHEA:23704"/>
        <dbReference type="ChEBI" id="CHEBI:15377"/>
        <dbReference type="ChEBI" id="CHEBI:15378"/>
        <dbReference type="ChEBI" id="CHEBI:15740"/>
        <dbReference type="ChEBI" id="CHEBI:37565"/>
        <dbReference type="ChEBI" id="CHEBI:43474"/>
        <dbReference type="ChEBI" id="CHEBI:58614"/>
        <dbReference type="EC" id="3.5.4.25"/>
    </reaction>
</comment>
<dbReference type="InterPro" id="IPR032677">
    <property type="entry name" value="GTP_cyclohydro_II"/>
</dbReference>
<keyword evidence="21" id="KW-1185">Reference proteome</keyword>
<evidence type="ECO:0000256" key="3">
    <source>
        <dbReference type="ARBA" id="ARBA00002284"/>
    </source>
</evidence>
<evidence type="ECO:0000256" key="10">
    <source>
        <dbReference type="ARBA" id="ARBA00022801"/>
    </source>
</evidence>
<organism evidence="20 21">
    <name type="scientific">Gottfriedia endophytica</name>
    <dbReference type="NCBI Taxonomy" id="2820819"/>
    <lineage>
        <taxon>Bacteria</taxon>
        <taxon>Bacillati</taxon>
        <taxon>Bacillota</taxon>
        <taxon>Bacilli</taxon>
        <taxon>Bacillales</taxon>
        <taxon>Bacillaceae</taxon>
        <taxon>Gottfriedia</taxon>
    </lineage>
</organism>
<keyword evidence="8 18" id="KW-0479">Metal-binding</keyword>
<keyword evidence="10 18" id="KW-0378">Hydrolase</keyword>
<feature type="binding site" evidence="18">
    <location>
        <position position="141"/>
    </location>
    <ligand>
        <name>Mg(2+)</name>
        <dbReference type="ChEBI" id="CHEBI:18420"/>
        <label>2</label>
    </ligand>
</feature>
<feature type="binding site" evidence="18">
    <location>
        <position position="355"/>
    </location>
    <ligand>
        <name>GTP</name>
        <dbReference type="ChEBI" id="CHEBI:37565"/>
    </ligand>
</feature>
<dbReference type="AlphaFoldDB" id="A0A940NR53"/>
<dbReference type="InterPro" id="IPR017945">
    <property type="entry name" value="DHBP_synth_RibB-like_a/b_dom"/>
</dbReference>
<evidence type="ECO:0000256" key="6">
    <source>
        <dbReference type="ARBA" id="ARBA00005520"/>
    </source>
</evidence>
<feature type="binding site" evidence="18">
    <location>
        <position position="31"/>
    </location>
    <ligand>
        <name>D-ribulose 5-phosphate</name>
        <dbReference type="ChEBI" id="CHEBI:58121"/>
    </ligand>
</feature>
<dbReference type="HAMAP" id="MF_01283">
    <property type="entry name" value="RibBA"/>
    <property type="match status" value="1"/>
</dbReference>
<keyword evidence="11 18" id="KW-0862">Zinc</keyword>
<dbReference type="InterPro" id="IPR016299">
    <property type="entry name" value="Riboflavin_synth_RibBA"/>
</dbReference>
<evidence type="ECO:0000256" key="1">
    <source>
        <dbReference type="ARBA" id="ARBA00000141"/>
    </source>
</evidence>
<dbReference type="HAMAP" id="MF_00179">
    <property type="entry name" value="RibA"/>
    <property type="match status" value="1"/>
</dbReference>
<feature type="binding site" evidence="18">
    <location>
        <position position="27"/>
    </location>
    <ligand>
        <name>Mg(2+)</name>
        <dbReference type="ChEBI" id="CHEBI:18420"/>
        <label>2</label>
    </ligand>
</feature>
<feature type="binding site" evidence="18">
    <location>
        <begin position="138"/>
        <end position="142"/>
    </location>
    <ligand>
        <name>D-ribulose 5-phosphate</name>
        <dbReference type="ChEBI" id="CHEBI:58121"/>
    </ligand>
</feature>
<gene>
    <name evidence="18" type="primary">ribBA</name>
    <name evidence="20" type="ORF">J5Y03_09650</name>
</gene>
<feature type="binding site" evidence="18">
    <location>
        <position position="315"/>
    </location>
    <ligand>
        <name>GTP</name>
        <dbReference type="ChEBI" id="CHEBI:37565"/>
    </ligand>
</feature>
<feature type="binding site" evidence="18">
    <location>
        <begin position="250"/>
        <end position="254"/>
    </location>
    <ligand>
        <name>GTP</name>
        <dbReference type="ChEBI" id="CHEBI:37565"/>
    </ligand>
</feature>
<dbReference type="FunFam" id="3.40.50.10990:FF:000002">
    <property type="entry name" value="GTP cyclohydrolase-2"/>
    <property type="match status" value="1"/>
</dbReference>
<keyword evidence="12 18" id="KW-0460">Magnesium</keyword>
<dbReference type="EMBL" id="JAGIYQ010000005">
    <property type="protein sequence ID" value="MBP0725452.1"/>
    <property type="molecule type" value="Genomic_DNA"/>
</dbReference>
<dbReference type="PANTHER" id="PTHR21327:SF18">
    <property type="entry name" value="3,4-DIHYDROXY-2-BUTANONE 4-PHOSPHATE SYNTHASE"/>
    <property type="match status" value="1"/>
</dbReference>
<dbReference type="GO" id="GO:0000287">
    <property type="term" value="F:magnesium ion binding"/>
    <property type="evidence" value="ECO:0007669"/>
    <property type="project" value="UniProtKB-UniRule"/>
</dbReference>
<comment type="pathway">
    <text evidence="5 18">Cofactor biosynthesis; riboflavin biosynthesis; 2-hydroxy-3-oxobutyl phosphate from D-ribulose 5-phosphate: step 1/1.</text>
</comment>
<dbReference type="PANTHER" id="PTHR21327">
    <property type="entry name" value="GTP CYCLOHYDROLASE II-RELATED"/>
    <property type="match status" value="1"/>
</dbReference>
<dbReference type="Pfam" id="PF00925">
    <property type="entry name" value="GTP_cyclohydro2"/>
    <property type="match status" value="1"/>
</dbReference>
<feature type="binding site" evidence="18">
    <location>
        <begin position="293"/>
        <end position="295"/>
    </location>
    <ligand>
        <name>GTP</name>
        <dbReference type="ChEBI" id="CHEBI:37565"/>
    </ligand>
</feature>
<feature type="binding site" evidence="18">
    <location>
        <position position="255"/>
    </location>
    <ligand>
        <name>Zn(2+)</name>
        <dbReference type="ChEBI" id="CHEBI:29105"/>
        <note>catalytic</note>
    </ligand>
</feature>
<accession>A0A940NR53</accession>
<evidence type="ECO:0000313" key="20">
    <source>
        <dbReference type="EMBL" id="MBP0725452.1"/>
    </source>
</evidence>
<dbReference type="NCBIfam" id="NF006803">
    <property type="entry name" value="PRK09311.1"/>
    <property type="match status" value="1"/>
</dbReference>
<keyword evidence="13 18" id="KW-0342">GTP-binding</keyword>
<keyword evidence="15 18" id="KW-0456">Lyase</keyword>
<dbReference type="HAMAP" id="MF_00180">
    <property type="entry name" value="RibB"/>
    <property type="match status" value="1"/>
</dbReference>
<evidence type="ECO:0000256" key="11">
    <source>
        <dbReference type="ARBA" id="ARBA00022833"/>
    </source>
</evidence>
<protein>
    <recommendedName>
        <fullName evidence="18">Riboflavin biosynthesis protein RibBA</fullName>
    </recommendedName>
    <domain>
        <recommendedName>
            <fullName evidence="18">3,4-dihydroxy-2-butanone 4-phosphate synthase</fullName>
            <shortName evidence="18">DHBP synthase</shortName>
            <ecNumber evidence="18">4.1.99.12</ecNumber>
        </recommendedName>
    </domain>
    <domain>
        <recommendedName>
            <fullName evidence="18">GTP cyclohydrolase-2</fullName>
            <ecNumber evidence="18">3.5.4.25</ecNumber>
        </recommendedName>
        <alternativeName>
            <fullName evidence="18">GTP cyclohydrolase II</fullName>
        </alternativeName>
    </domain>
</protein>
<feature type="site" description="Essential for DHBP synthase activity" evidence="18">
    <location>
        <position position="124"/>
    </location>
</feature>
<dbReference type="NCBIfam" id="TIGR00505">
    <property type="entry name" value="ribA"/>
    <property type="match status" value="1"/>
</dbReference>
<comment type="pathway">
    <text evidence="4 18">Cofactor biosynthesis; riboflavin biosynthesis; 5-amino-6-(D-ribitylamino)uracil from GTP: step 1/4.</text>
</comment>
<feature type="binding site" evidence="18">
    <location>
        <position position="268"/>
    </location>
    <ligand>
        <name>Zn(2+)</name>
        <dbReference type="ChEBI" id="CHEBI:29105"/>
        <note>catalytic</note>
    </ligand>
</feature>
<feature type="region of interest" description="GTP cyclohydrolase II" evidence="18">
    <location>
        <begin position="200"/>
        <end position="399"/>
    </location>
</feature>
<dbReference type="GO" id="GO:0008270">
    <property type="term" value="F:zinc ion binding"/>
    <property type="evidence" value="ECO:0007669"/>
    <property type="project" value="UniProtKB-UniRule"/>
</dbReference>
<dbReference type="Proteomes" id="UP000682134">
    <property type="component" value="Unassembled WGS sequence"/>
</dbReference>
<comment type="caution">
    <text evidence="20">The sequence shown here is derived from an EMBL/GenBank/DDBJ whole genome shotgun (WGS) entry which is preliminary data.</text>
</comment>
<feature type="domain" description="GTP cyclohydrolase II" evidence="19">
    <location>
        <begin position="206"/>
        <end position="371"/>
    </location>
</feature>
<dbReference type="EC" id="4.1.99.12" evidence="18"/>
<sequence>MFNKIEEALEELKNGKIIIVCDDEDRENEGDFVCLAEHATPENINFMIKYGKGLVCTPIHEDIAERLALNPMVERNTDNHHTNFTVSIDHMNTTTGISAFERSTTMLAIINGESSHEDFRYPGHVFPLIAKNGGVLKRPGHTEAAVDLALLCDSKPAGVICEIINDDGTMARVPDLKVIAKEHNLKMITIEELINYRKKNEMLVQREVEISLPTSYGDFKVVGYKNFLDDKEHIAIYKGDLSTEEPILVRLHSECLTGDVLGSRRCDCGPQLELALQKIEQEGRGIILYLRQEGRGIGLLNKLKAYKLQEQGLDTVDANLHLGFAEDLRDYTVSVQILKDLGIQNVKLLTNNPQKISSLEELGINIVERVPLEITPVEGNVNYLKTKQEKMGHLFSVKL</sequence>
<evidence type="ECO:0000256" key="13">
    <source>
        <dbReference type="ARBA" id="ARBA00023134"/>
    </source>
</evidence>
<feature type="binding site" evidence="18">
    <location>
        <position position="27"/>
    </location>
    <ligand>
        <name>Mg(2+)</name>
        <dbReference type="ChEBI" id="CHEBI:18420"/>
        <label>1</label>
    </ligand>
</feature>